<feature type="region of interest" description="Disordered" evidence="1">
    <location>
        <begin position="43"/>
        <end position="68"/>
    </location>
</feature>
<name>A0A150TKC6_SORCE</name>
<dbReference type="Proteomes" id="UP000075502">
    <property type="component" value="Unassembled WGS sequence"/>
</dbReference>
<feature type="compositionally biased region" description="Low complexity" evidence="1">
    <location>
        <begin position="661"/>
        <end position="680"/>
    </location>
</feature>
<dbReference type="AlphaFoldDB" id="A0A150TKC6"/>
<gene>
    <name evidence="2" type="ORF">BE21_42525</name>
</gene>
<accession>A0A150TKC6</accession>
<feature type="region of interest" description="Disordered" evidence="1">
    <location>
        <begin position="649"/>
        <end position="696"/>
    </location>
</feature>
<comment type="caution">
    <text evidence="2">The sequence shown here is derived from an EMBL/GenBank/DDBJ whole genome shotgun (WGS) entry which is preliminary data.</text>
</comment>
<sequence length="1035" mass="108005">MTEPDGRLYAPIPRWTPGASPLFAAALLLGASAAACGGRAAVAPPGGGPASRDGGGAAQPSLTGPGGRAAQGALVTMVTPSLLLPDLVGERGVVASEAGAKRVLIDRMRAIAHDDGSIERAADLLPSGQVTALKLPTRLGGGYLFYASNRGSAQLWRAPAWLAPLAPLVQLSSEANEIIAGFDRLYARLSHSHRLFAIDAQTGAAMPLGPLPPASSYGQLAFADGWRAVVEADLRGMLVTFDAGATWRAVEIDARPTSVGIIGGDPAVMTANGFYSVDARGSVTYRTLEASDDVQELPARVQGPFGRRPLRAAVEDGWPDSSATAVVARGGALARVSLRDGAVVDVATDAYPEREATCHALRTGASFGFVCGEREGPTTLYAFQPPLGMRRLMRFDKPRFVSSSGNGALVIRGSCEEDGDVRDGRAYCIVAADGGTREIHVRAPASDVGVERVVALADGRVAVLSPPRPGASGQVTLLKGSDVTAVPLVLPTKPRSTARELQRGMWLEGFEEREPGVLGGWVEAGGPIVGVRIDVKSGAVSAGAPRQDATGAILSGRFALSLGEGERAAESTDGGMTWRTIEVPERDDDTAASRTRACGPVGCVFKGWIRVGWGKTALPDDLAEAKPPPVLQTPLRAGSPIGMRCEALGASTPPLPDRPPAARAARDVPTARPARAAARPQAKETPASAWAPFRNTPPPALGADEIGFDNGAPYDIVTMRAYAWGKRGADWARAGRWLIRFDDRFDPEGGVRSSGVSASPWSDEASAAEALGVATHGAASWGAYLDPGGRAALTHVCRGAGCNLFAVSEGLPVLPLRDSAGRAGNFLRPFPNGAVRLGETWFFATPGGSYDAVALWRADLGIARQLATYSRPGRTSYGVDPPRLVRRALGGGVGLLISTAPDPGVRAGSWHVLPIDRDTGALGEALPLGRKDLADTPLDRCLPGQDGWLLDTGLEGSPSFDLGGSYPSVDGAEFRLRLDPGSACVEAMSVRLQGTFSKAPEKQLDIAADAIPLAATERATGRRWRLRCEPKDAAR</sequence>
<organism evidence="2 3">
    <name type="scientific">Sorangium cellulosum</name>
    <name type="common">Polyangium cellulosum</name>
    <dbReference type="NCBI Taxonomy" id="56"/>
    <lineage>
        <taxon>Bacteria</taxon>
        <taxon>Pseudomonadati</taxon>
        <taxon>Myxococcota</taxon>
        <taxon>Polyangia</taxon>
        <taxon>Polyangiales</taxon>
        <taxon>Polyangiaceae</taxon>
        <taxon>Sorangium</taxon>
    </lineage>
</organism>
<proteinExistence type="predicted"/>
<dbReference type="EMBL" id="JEME01002159">
    <property type="protein sequence ID" value="KYG05162.1"/>
    <property type="molecule type" value="Genomic_DNA"/>
</dbReference>
<protein>
    <submittedName>
        <fullName evidence="2">Uncharacterized protein</fullName>
    </submittedName>
</protein>
<evidence type="ECO:0000256" key="1">
    <source>
        <dbReference type="SAM" id="MobiDB-lite"/>
    </source>
</evidence>
<evidence type="ECO:0000313" key="3">
    <source>
        <dbReference type="Proteomes" id="UP000075502"/>
    </source>
</evidence>
<evidence type="ECO:0000313" key="2">
    <source>
        <dbReference type="EMBL" id="KYG05162.1"/>
    </source>
</evidence>
<reference evidence="2 3" key="1">
    <citation type="submission" date="2014-02" db="EMBL/GenBank/DDBJ databases">
        <title>The small core and large imbalanced accessory genome model reveals a collaborative survival strategy of Sorangium cellulosum strains in nature.</title>
        <authorList>
            <person name="Han K."/>
            <person name="Peng R."/>
            <person name="Blom J."/>
            <person name="Li Y.-Z."/>
        </authorList>
    </citation>
    <scope>NUCLEOTIDE SEQUENCE [LARGE SCALE GENOMIC DNA]</scope>
    <source>
        <strain evidence="2 3">So0007-03</strain>
    </source>
</reference>